<dbReference type="InterPro" id="IPR028087">
    <property type="entry name" value="Tad_N"/>
</dbReference>
<keyword evidence="1" id="KW-0472">Membrane</keyword>
<dbReference type="Pfam" id="PF13400">
    <property type="entry name" value="Tad"/>
    <property type="match status" value="1"/>
</dbReference>
<evidence type="ECO:0000313" key="3">
    <source>
        <dbReference type="EMBL" id="AUX78650.1"/>
    </source>
</evidence>
<feature type="transmembrane region" description="Helical" evidence="1">
    <location>
        <begin position="25"/>
        <end position="47"/>
    </location>
</feature>
<sequence length="446" mass="46868">MGASIDMIEVLTTMQRLLKDESGNFGLMTALLVPVLFLGGSVAVNIANAAREASKMQDALDAAAIKAVRSYGEGESENAVRMDANRLFFANFQTPSAADGYNSASPERPAVQFTFSEVGQETRVQAFYAAQYNPVFWGLEPFEISKISVAARLADREACILALHPTASRAIEVSGSAAVDTSNCTITSNSDDTQSIYLSGTATLRAECLYATGKVYAALAHLELACQQAREGVSRTPDPFRKKAVPTAGNWVNLSGCGQEFVGNGGGNGDCNGTGKTPSKVPDAYSVTLKPGTYGELEIKGKVTLQPGNYIIDGGVLKFASQSTVSGEGVTFFLLNGAEVDLHGGSDFRVTAATSGEWAGFVIVSGRNNTEPAVINGNSNSLLSGIIYMPASKEIQYSGNGSSGGECVRIIAQQITMIGNSGFAIDCESELADNQILNPGAIRLVQ</sequence>
<evidence type="ECO:0000313" key="4">
    <source>
        <dbReference type="Proteomes" id="UP000239340"/>
    </source>
</evidence>
<keyword evidence="1" id="KW-1133">Transmembrane helix</keyword>
<evidence type="ECO:0000259" key="2">
    <source>
        <dbReference type="Pfam" id="PF13400"/>
    </source>
</evidence>
<dbReference type="Proteomes" id="UP000239340">
    <property type="component" value="Plasmid pSfreNXT3a"/>
</dbReference>
<protein>
    <submittedName>
        <fullName evidence="3">Flp pilus assembly Tad-like protein</fullName>
    </submittedName>
</protein>
<geneLocation type="plasmid" evidence="4">
    <name>psfrenxt3a</name>
</geneLocation>
<keyword evidence="3" id="KW-0614">Plasmid</keyword>
<organism evidence="3 4">
    <name type="scientific">Rhizobium fredii</name>
    <name type="common">Sinorhizobium fredii</name>
    <dbReference type="NCBI Taxonomy" id="380"/>
    <lineage>
        <taxon>Bacteria</taxon>
        <taxon>Pseudomonadati</taxon>
        <taxon>Pseudomonadota</taxon>
        <taxon>Alphaproteobacteria</taxon>
        <taxon>Hyphomicrobiales</taxon>
        <taxon>Rhizobiaceae</taxon>
        <taxon>Sinorhizobium/Ensifer group</taxon>
        <taxon>Sinorhizobium</taxon>
    </lineage>
</organism>
<keyword evidence="1" id="KW-0812">Transmembrane</keyword>
<reference evidence="3 4" key="1">
    <citation type="submission" date="2017-10" db="EMBL/GenBank/DDBJ databases">
        <title>Analysis of the genome sequences of Rhizobium populations associated to common bean (phaseolus vulgaris).</title>
        <authorList>
            <person name="Bustos P."/>
            <person name="Santamaria R.I."/>
            <person name="Miranda-Sanchez F."/>
            <person name="Perez-Carrascal O."/>
            <person name="Juarez S."/>
            <person name="Lozano L."/>
            <person name="Martinez-Flores I."/>
            <person name="Vinuesa P."/>
            <person name="Martinez-Romero E."/>
            <person name="Cevallos M.A."/>
            <person name="Romero D."/>
            <person name="Davila G."/>
            <person name="Gonzalez V."/>
        </authorList>
    </citation>
    <scope>NUCLEOTIDE SEQUENCE [LARGE SCALE GENOMIC DNA]</scope>
    <source>
        <strain evidence="3 4">NXT3</strain>
        <plasmid evidence="4">Plasmid psfrenxt3a</plasmid>
    </source>
</reference>
<dbReference type="EMBL" id="CP024308">
    <property type="protein sequence ID" value="AUX78650.1"/>
    <property type="molecule type" value="Genomic_DNA"/>
</dbReference>
<dbReference type="AlphaFoldDB" id="A0A2L0HAW4"/>
<accession>A0A2L0HAW4</accession>
<gene>
    <name evidence="3" type="ORF">NXT3_PA00364</name>
</gene>
<feature type="domain" description="Putative Flp pilus-assembly TadG-like N-terminal" evidence="2">
    <location>
        <begin position="23"/>
        <end position="68"/>
    </location>
</feature>
<proteinExistence type="predicted"/>
<name>A0A2L0HAW4_RHIFR</name>
<evidence type="ECO:0000256" key="1">
    <source>
        <dbReference type="SAM" id="Phobius"/>
    </source>
</evidence>